<sequence length="157" mass="16970">MKNLWMVGMMAATLTVACKKKGCTDPAALNYNPKAEKKDFTCKYKMGAYRDSFLGYYQVMDSMYVAGNFSEGKTYELHVTTGGTTLDTIFLNNLYGSGQSYMAIITGSSSFSIPSQQVDATHTLSGSGHCSSGKIILSTHSADTINGDISHRIEGSK</sequence>
<proteinExistence type="predicted"/>
<gene>
    <name evidence="1" type="ORF">H9Y05_10955</name>
</gene>
<dbReference type="RefSeq" id="WP_216714309.1">
    <property type="nucleotide sequence ID" value="NZ_JACVEL010000007.1"/>
</dbReference>
<evidence type="ECO:0000313" key="1">
    <source>
        <dbReference type="EMBL" id="MBC9812986.1"/>
    </source>
</evidence>
<dbReference type="PROSITE" id="PS51257">
    <property type="entry name" value="PROKAR_LIPOPROTEIN"/>
    <property type="match status" value="1"/>
</dbReference>
<evidence type="ECO:0008006" key="3">
    <source>
        <dbReference type="Google" id="ProtNLM"/>
    </source>
</evidence>
<accession>A0A8J6TXT3</accession>
<protein>
    <recommendedName>
        <fullName evidence="3">Lipoprotein</fullName>
    </recommendedName>
</protein>
<dbReference type="EMBL" id="JACVEL010000007">
    <property type="protein sequence ID" value="MBC9812986.1"/>
    <property type="molecule type" value="Genomic_DNA"/>
</dbReference>
<dbReference type="Proteomes" id="UP000652681">
    <property type="component" value="Unassembled WGS sequence"/>
</dbReference>
<keyword evidence="2" id="KW-1185">Reference proteome</keyword>
<dbReference type="AlphaFoldDB" id="A0A8J6TXT3"/>
<evidence type="ECO:0000313" key="2">
    <source>
        <dbReference type="Proteomes" id="UP000652681"/>
    </source>
</evidence>
<comment type="caution">
    <text evidence="1">The sequence shown here is derived from an EMBL/GenBank/DDBJ whole genome shotgun (WGS) entry which is preliminary data.</text>
</comment>
<reference evidence="1" key="1">
    <citation type="submission" date="2020-09" db="EMBL/GenBank/DDBJ databases">
        <title>Taishania pollutisoli gen. nov., sp. nov., Isolated from Tetrabromobisphenol A-Contaminated Soil.</title>
        <authorList>
            <person name="Chen Q."/>
        </authorList>
    </citation>
    <scope>NUCLEOTIDE SEQUENCE</scope>
    <source>
        <strain evidence="1">CZZ-1</strain>
    </source>
</reference>
<name>A0A8J6TXT3_9FLAO</name>
<organism evidence="1 2">
    <name type="scientific">Taishania pollutisoli</name>
    <dbReference type="NCBI Taxonomy" id="2766479"/>
    <lineage>
        <taxon>Bacteria</taxon>
        <taxon>Pseudomonadati</taxon>
        <taxon>Bacteroidota</taxon>
        <taxon>Flavobacteriia</taxon>
        <taxon>Flavobacteriales</taxon>
        <taxon>Crocinitomicaceae</taxon>
        <taxon>Taishania</taxon>
    </lineage>
</organism>